<dbReference type="EMBL" id="DRBW01000101">
    <property type="protein sequence ID" value="HDM90095.1"/>
    <property type="molecule type" value="Genomic_DNA"/>
</dbReference>
<dbReference type="GO" id="GO:0005886">
    <property type="term" value="C:plasma membrane"/>
    <property type="evidence" value="ECO:0007669"/>
    <property type="project" value="UniProtKB-SubCell"/>
</dbReference>
<comment type="similarity">
    <text evidence="5">Belongs to the CDS family.</text>
</comment>
<dbReference type="PANTHER" id="PTHR46382:SF1">
    <property type="entry name" value="PHOSPHATIDATE CYTIDYLYLTRANSFERASE"/>
    <property type="match status" value="1"/>
</dbReference>
<evidence type="ECO:0000256" key="7">
    <source>
        <dbReference type="ARBA" id="ARBA00019373"/>
    </source>
</evidence>
<evidence type="ECO:0000256" key="4">
    <source>
        <dbReference type="ARBA" id="ARBA00005189"/>
    </source>
</evidence>
<organism evidence="25">
    <name type="scientific">candidate division WOR-3 bacterium</name>
    <dbReference type="NCBI Taxonomy" id="2052148"/>
    <lineage>
        <taxon>Bacteria</taxon>
        <taxon>Bacteria division WOR-3</taxon>
    </lineage>
</organism>
<gene>
    <name evidence="25" type="ORF">ENG67_02675</name>
</gene>
<name>A0A7C0XAG2_UNCW3</name>
<comment type="pathway">
    <text evidence="3">Phospholipid metabolism; CDP-diacylglycerol biosynthesis; CDP-diacylglycerol from sn-glycerol 3-phosphate: step 3/3.</text>
</comment>
<feature type="transmembrane region" description="Helical" evidence="24">
    <location>
        <begin position="198"/>
        <end position="217"/>
    </location>
</feature>
<feature type="transmembrane region" description="Helical" evidence="24">
    <location>
        <begin position="80"/>
        <end position="97"/>
    </location>
</feature>
<feature type="transmembrane region" description="Helical" evidence="24">
    <location>
        <begin position="21"/>
        <end position="45"/>
    </location>
</feature>
<proteinExistence type="inferred from homology"/>
<evidence type="ECO:0000256" key="14">
    <source>
        <dbReference type="ARBA" id="ARBA00023098"/>
    </source>
</evidence>
<dbReference type="PANTHER" id="PTHR46382">
    <property type="entry name" value="PHOSPHATIDATE CYTIDYLYLTRANSFERASE"/>
    <property type="match status" value="1"/>
</dbReference>
<comment type="caution">
    <text evidence="25">The sequence shown here is derived from an EMBL/GenBank/DDBJ whole genome shotgun (WGS) entry which is preliminary data.</text>
</comment>
<evidence type="ECO:0000256" key="2">
    <source>
        <dbReference type="ARBA" id="ARBA00004651"/>
    </source>
</evidence>
<feature type="transmembrane region" description="Helical" evidence="24">
    <location>
        <begin position="160"/>
        <end position="177"/>
    </location>
</feature>
<evidence type="ECO:0000256" key="18">
    <source>
        <dbReference type="ARBA" id="ARBA00029893"/>
    </source>
</evidence>
<dbReference type="Proteomes" id="UP000885931">
    <property type="component" value="Unassembled WGS sequence"/>
</dbReference>
<keyword evidence="9" id="KW-0444">Lipid biosynthesis</keyword>
<accession>A0A7C0XAG2</accession>
<evidence type="ECO:0000256" key="1">
    <source>
        <dbReference type="ARBA" id="ARBA00001698"/>
    </source>
</evidence>
<keyword evidence="13 24" id="KW-1133">Transmembrane helix</keyword>
<evidence type="ECO:0000256" key="16">
    <source>
        <dbReference type="ARBA" id="ARBA00023209"/>
    </source>
</evidence>
<evidence type="ECO:0000256" key="5">
    <source>
        <dbReference type="ARBA" id="ARBA00010185"/>
    </source>
</evidence>
<evidence type="ECO:0000256" key="15">
    <source>
        <dbReference type="ARBA" id="ARBA00023136"/>
    </source>
</evidence>
<evidence type="ECO:0000256" key="13">
    <source>
        <dbReference type="ARBA" id="ARBA00022989"/>
    </source>
</evidence>
<evidence type="ECO:0000256" key="6">
    <source>
        <dbReference type="ARBA" id="ARBA00012487"/>
    </source>
</evidence>
<evidence type="ECO:0000256" key="11">
    <source>
        <dbReference type="ARBA" id="ARBA00022692"/>
    </source>
</evidence>
<evidence type="ECO:0000256" key="17">
    <source>
        <dbReference type="ARBA" id="ARBA00023264"/>
    </source>
</evidence>
<keyword evidence="10" id="KW-0808">Transferase</keyword>
<feature type="transmembrane region" description="Helical" evidence="24">
    <location>
        <begin position="133"/>
        <end position="154"/>
    </location>
</feature>
<evidence type="ECO:0000256" key="24">
    <source>
        <dbReference type="SAM" id="Phobius"/>
    </source>
</evidence>
<keyword evidence="12" id="KW-0548">Nucleotidyltransferase</keyword>
<protein>
    <recommendedName>
        <fullName evidence="7">Phosphatidate cytidylyltransferase</fullName>
        <ecNumber evidence="6">2.7.7.41</ecNumber>
    </recommendedName>
    <alternativeName>
        <fullName evidence="20">CDP-DAG synthase</fullName>
    </alternativeName>
    <alternativeName>
        <fullName evidence="22">CDP-DG synthase</fullName>
    </alternativeName>
    <alternativeName>
        <fullName evidence="18">CDP-diacylglycerol synthase</fullName>
    </alternativeName>
    <alternativeName>
        <fullName evidence="21">CDP-diglyceride pyrophosphorylase</fullName>
    </alternativeName>
    <alternativeName>
        <fullName evidence="23">CDP-diglyceride synthase</fullName>
    </alternativeName>
    <alternativeName>
        <fullName evidence="19">CTP:phosphatidate cytidylyltransferase</fullName>
    </alternativeName>
</protein>
<keyword evidence="8" id="KW-1003">Cell membrane</keyword>
<evidence type="ECO:0000256" key="9">
    <source>
        <dbReference type="ARBA" id="ARBA00022516"/>
    </source>
</evidence>
<evidence type="ECO:0000256" key="21">
    <source>
        <dbReference type="ARBA" id="ARBA00032396"/>
    </source>
</evidence>
<evidence type="ECO:0000256" key="22">
    <source>
        <dbReference type="ARBA" id="ARBA00032743"/>
    </source>
</evidence>
<comment type="catalytic activity">
    <reaction evidence="1">
        <text>a 1,2-diacyl-sn-glycero-3-phosphate + CTP + H(+) = a CDP-1,2-diacyl-sn-glycerol + diphosphate</text>
        <dbReference type="Rhea" id="RHEA:16229"/>
        <dbReference type="ChEBI" id="CHEBI:15378"/>
        <dbReference type="ChEBI" id="CHEBI:33019"/>
        <dbReference type="ChEBI" id="CHEBI:37563"/>
        <dbReference type="ChEBI" id="CHEBI:58332"/>
        <dbReference type="ChEBI" id="CHEBI:58608"/>
        <dbReference type="EC" id="2.7.7.41"/>
    </reaction>
</comment>
<comment type="subcellular location">
    <subcellularLocation>
        <location evidence="2">Cell membrane</location>
        <topology evidence="2">Multi-pass membrane protein</topology>
    </subcellularLocation>
</comment>
<evidence type="ECO:0000256" key="12">
    <source>
        <dbReference type="ARBA" id="ARBA00022695"/>
    </source>
</evidence>
<keyword evidence="14" id="KW-0443">Lipid metabolism</keyword>
<dbReference type="GO" id="GO:0004605">
    <property type="term" value="F:phosphatidate cytidylyltransferase activity"/>
    <property type="evidence" value="ECO:0007669"/>
    <property type="project" value="UniProtKB-EC"/>
</dbReference>
<reference evidence="25" key="1">
    <citation type="journal article" date="2020" name="mSystems">
        <title>Genome- and Community-Level Interaction Insights into Carbon Utilization and Element Cycling Functions of Hydrothermarchaeota in Hydrothermal Sediment.</title>
        <authorList>
            <person name="Zhou Z."/>
            <person name="Liu Y."/>
            <person name="Xu W."/>
            <person name="Pan J."/>
            <person name="Luo Z.H."/>
            <person name="Li M."/>
        </authorList>
    </citation>
    <scope>NUCLEOTIDE SEQUENCE [LARGE SCALE GENOMIC DNA]</scope>
    <source>
        <strain evidence="25">HyVt-237</strain>
    </source>
</reference>
<dbReference type="GO" id="GO:0016024">
    <property type="term" value="P:CDP-diacylglycerol biosynthetic process"/>
    <property type="evidence" value="ECO:0007669"/>
    <property type="project" value="TreeGrafter"/>
</dbReference>
<keyword evidence="16" id="KW-0594">Phospholipid biosynthesis</keyword>
<dbReference type="Pfam" id="PF01148">
    <property type="entry name" value="CTP_transf_1"/>
    <property type="match status" value="1"/>
</dbReference>
<keyword evidence="11 24" id="KW-0812">Transmembrane</keyword>
<dbReference type="AlphaFoldDB" id="A0A7C0XAG2"/>
<comment type="pathway">
    <text evidence="4">Lipid metabolism.</text>
</comment>
<feature type="transmembrane region" description="Helical" evidence="24">
    <location>
        <begin position="103"/>
        <end position="121"/>
    </location>
</feature>
<evidence type="ECO:0000256" key="23">
    <source>
        <dbReference type="ARBA" id="ARBA00033406"/>
    </source>
</evidence>
<dbReference type="EC" id="2.7.7.41" evidence="6"/>
<evidence type="ECO:0000256" key="19">
    <source>
        <dbReference type="ARBA" id="ARBA00031825"/>
    </source>
</evidence>
<evidence type="ECO:0000313" key="25">
    <source>
        <dbReference type="EMBL" id="HDM90095.1"/>
    </source>
</evidence>
<evidence type="ECO:0000256" key="20">
    <source>
        <dbReference type="ARBA" id="ARBA00032253"/>
    </source>
</evidence>
<sequence>MISGEKSSSKLLRTTARGKGASVALADITKRLLVALVLIPLFLLILYAGGYFYLAFILIAISLAYHEYLRLLKLQGEKPAYLPGFVGLWVLIVAFYTGNTRTIAVALTAVPTLFLLSFPLCKIRGTDLRSHGASFFGSMYLGVGGGAAYLLRNYGFRESLFFFFLIWTFDTGAYVVGSLGGRKKLASSISPGKTVEGFFGGILWSIALLLLFYFVPFLKFTSISPMLTLVLAVAGTATLGDLAESAIKREAGVKDSSSLLPGHGGALDRLDSIVASSPIYLLLLACFKM</sequence>
<evidence type="ECO:0000256" key="8">
    <source>
        <dbReference type="ARBA" id="ARBA00022475"/>
    </source>
</evidence>
<keyword evidence="15 24" id="KW-0472">Membrane</keyword>
<keyword evidence="17" id="KW-1208">Phospholipid metabolism</keyword>
<evidence type="ECO:0000256" key="10">
    <source>
        <dbReference type="ARBA" id="ARBA00022679"/>
    </source>
</evidence>
<evidence type="ECO:0000256" key="3">
    <source>
        <dbReference type="ARBA" id="ARBA00005119"/>
    </source>
</evidence>